<dbReference type="RefSeq" id="WP_155092204.1">
    <property type="nucleotide sequence ID" value="NZ_WMJX01000015.1"/>
</dbReference>
<organism evidence="1 2">
    <name type="scientific">Myroides albus</name>
    <dbReference type="NCBI Taxonomy" id="2562892"/>
    <lineage>
        <taxon>Bacteria</taxon>
        <taxon>Pseudomonadati</taxon>
        <taxon>Bacteroidota</taxon>
        <taxon>Flavobacteriia</taxon>
        <taxon>Flavobacteriales</taxon>
        <taxon>Flavobacteriaceae</taxon>
        <taxon>Myroides</taxon>
    </lineage>
</organism>
<dbReference type="SUPFAM" id="SSF48452">
    <property type="entry name" value="TPR-like"/>
    <property type="match status" value="1"/>
</dbReference>
<dbReference type="Gene3D" id="1.25.40.10">
    <property type="entry name" value="Tetratricopeptide repeat domain"/>
    <property type="match status" value="1"/>
</dbReference>
<protein>
    <recommendedName>
        <fullName evidence="3">Tetratricopeptide repeat protein</fullName>
    </recommendedName>
</protein>
<dbReference type="OrthoDB" id="9846339at2"/>
<accession>A0A6I3LQF5</accession>
<sequence>MKLENRSYELQQITSSDEQLIVLLLLQKRYIEACKLCEQEEDSVQNFFNKGIAYYYCQGYELALSCFKEALSSIAHLLGDSSESMVSKENIEKHFYNKEREDLETLCMQGVTRLYVNHFTEITRFYLLCNILMCMEKLEMWAEIDTLSSTMYGKQKISFVQKLLAKSNAEKQ</sequence>
<name>A0A6I3LQF5_9FLAO</name>
<evidence type="ECO:0008006" key="3">
    <source>
        <dbReference type="Google" id="ProtNLM"/>
    </source>
</evidence>
<proteinExistence type="predicted"/>
<gene>
    <name evidence="1" type="ORF">GJV76_08540</name>
</gene>
<dbReference type="EMBL" id="WMJX01000015">
    <property type="protein sequence ID" value="MTG98175.1"/>
    <property type="molecule type" value="Genomic_DNA"/>
</dbReference>
<keyword evidence="2" id="KW-1185">Reference proteome</keyword>
<evidence type="ECO:0000313" key="1">
    <source>
        <dbReference type="EMBL" id="MTG98175.1"/>
    </source>
</evidence>
<comment type="caution">
    <text evidence="1">The sequence shown here is derived from an EMBL/GenBank/DDBJ whole genome shotgun (WGS) entry which is preliminary data.</text>
</comment>
<dbReference type="AlphaFoldDB" id="A0A6I3LQF5"/>
<dbReference type="InterPro" id="IPR011990">
    <property type="entry name" value="TPR-like_helical_dom_sf"/>
</dbReference>
<reference evidence="1 2" key="1">
    <citation type="submission" date="2019-11" db="EMBL/GenBank/DDBJ databases">
        <title>Genome of Strain BIT-d1.</title>
        <authorList>
            <person name="Yang Y."/>
        </authorList>
    </citation>
    <scope>NUCLEOTIDE SEQUENCE [LARGE SCALE GENOMIC DNA]</scope>
    <source>
        <strain evidence="1 2">BIT-d1</strain>
    </source>
</reference>
<dbReference type="Proteomes" id="UP000438760">
    <property type="component" value="Unassembled WGS sequence"/>
</dbReference>
<evidence type="ECO:0000313" key="2">
    <source>
        <dbReference type="Proteomes" id="UP000438760"/>
    </source>
</evidence>